<sequence length="62" mass="6496">MASACAKAGLLAHPIAAHVASTHARRSCSPLVGEERKGIGEGEIRVRDLLFEVALQSGEIKS</sequence>
<protein>
    <submittedName>
        <fullName evidence="1">Uncharacterized protein</fullName>
    </submittedName>
</protein>
<proteinExistence type="predicted"/>
<evidence type="ECO:0000313" key="2">
    <source>
        <dbReference type="Proteomes" id="UP000479710"/>
    </source>
</evidence>
<accession>A0A6G1C7W4</accession>
<reference evidence="1 2" key="1">
    <citation type="submission" date="2019-11" db="EMBL/GenBank/DDBJ databases">
        <title>Whole genome sequence of Oryza granulata.</title>
        <authorList>
            <person name="Li W."/>
        </authorList>
    </citation>
    <scope>NUCLEOTIDE SEQUENCE [LARGE SCALE GENOMIC DNA]</scope>
    <source>
        <strain evidence="2">cv. Menghai</strain>
        <tissue evidence="1">Leaf</tissue>
    </source>
</reference>
<dbReference type="AlphaFoldDB" id="A0A6G1C7W4"/>
<keyword evidence="2" id="KW-1185">Reference proteome</keyword>
<name>A0A6G1C7W4_9ORYZ</name>
<dbReference type="EMBL" id="SPHZ02000010">
    <property type="protein sequence ID" value="KAF0896131.1"/>
    <property type="molecule type" value="Genomic_DNA"/>
</dbReference>
<dbReference type="Proteomes" id="UP000479710">
    <property type="component" value="Unassembled WGS sequence"/>
</dbReference>
<evidence type="ECO:0000313" key="1">
    <source>
        <dbReference type="EMBL" id="KAF0896131.1"/>
    </source>
</evidence>
<comment type="caution">
    <text evidence="1">The sequence shown here is derived from an EMBL/GenBank/DDBJ whole genome shotgun (WGS) entry which is preliminary data.</text>
</comment>
<organism evidence="1 2">
    <name type="scientific">Oryza meyeriana var. granulata</name>
    <dbReference type="NCBI Taxonomy" id="110450"/>
    <lineage>
        <taxon>Eukaryota</taxon>
        <taxon>Viridiplantae</taxon>
        <taxon>Streptophyta</taxon>
        <taxon>Embryophyta</taxon>
        <taxon>Tracheophyta</taxon>
        <taxon>Spermatophyta</taxon>
        <taxon>Magnoliopsida</taxon>
        <taxon>Liliopsida</taxon>
        <taxon>Poales</taxon>
        <taxon>Poaceae</taxon>
        <taxon>BOP clade</taxon>
        <taxon>Oryzoideae</taxon>
        <taxon>Oryzeae</taxon>
        <taxon>Oryzinae</taxon>
        <taxon>Oryza</taxon>
        <taxon>Oryza meyeriana</taxon>
    </lineage>
</organism>
<gene>
    <name evidence="1" type="ORF">E2562_019629</name>
</gene>